<dbReference type="PANTHER" id="PTHR47810">
    <property type="entry name" value="DNA LIGASE"/>
    <property type="match status" value="1"/>
</dbReference>
<dbReference type="Proteomes" id="UP000236333">
    <property type="component" value="Unassembled WGS sequence"/>
</dbReference>
<evidence type="ECO:0000313" key="9">
    <source>
        <dbReference type="Proteomes" id="UP000236333"/>
    </source>
</evidence>
<dbReference type="PANTHER" id="PTHR47810:SF1">
    <property type="entry name" value="DNA LIGASE B"/>
    <property type="match status" value="1"/>
</dbReference>
<feature type="domain" description="ATP-dependent DNA ligase family profile" evidence="6">
    <location>
        <begin position="123"/>
        <end position="195"/>
    </location>
</feature>
<dbReference type="CDD" id="cd07896">
    <property type="entry name" value="Adenylation_kDNA_ligase_like"/>
    <property type="match status" value="1"/>
</dbReference>
<evidence type="ECO:0000256" key="1">
    <source>
        <dbReference type="ARBA" id="ARBA00001968"/>
    </source>
</evidence>
<dbReference type="GO" id="GO:0006260">
    <property type="term" value="P:DNA replication"/>
    <property type="evidence" value="ECO:0007669"/>
    <property type="project" value="UniProtKB-KW"/>
</dbReference>
<dbReference type="GO" id="GO:0006310">
    <property type="term" value="P:DNA recombination"/>
    <property type="evidence" value="ECO:0007669"/>
    <property type="project" value="InterPro"/>
</dbReference>
<evidence type="ECO:0000256" key="4">
    <source>
        <dbReference type="ARBA" id="ARBA00022763"/>
    </source>
</evidence>
<dbReference type="GO" id="GO:0003910">
    <property type="term" value="F:DNA ligase (ATP) activity"/>
    <property type="evidence" value="ECO:0007669"/>
    <property type="project" value="InterPro"/>
</dbReference>
<dbReference type="GO" id="GO:0006281">
    <property type="term" value="P:DNA repair"/>
    <property type="evidence" value="ECO:0007669"/>
    <property type="project" value="UniProtKB-KW"/>
</dbReference>
<dbReference type="EMBL" id="PGGS01000727">
    <property type="protein sequence ID" value="PNH02076.1"/>
    <property type="molecule type" value="Genomic_DNA"/>
</dbReference>
<dbReference type="Pfam" id="PF01068">
    <property type="entry name" value="DNA_ligase_A_M"/>
    <property type="match status" value="1"/>
</dbReference>
<dbReference type="PROSITE" id="PS00333">
    <property type="entry name" value="DNA_LIGASE_A2"/>
    <property type="match status" value="1"/>
</dbReference>
<sequence length="280" mass="31314">MLAHEFTPQRDAKLRYPCFVQPKLDGVRMLVMWTSKSSKSSFSMESRNGTSFDHLLPIFAKDLTALKQSLPASVSSLDGELYIHGEPFQDIVSMVRNRSVPDTAKDLQYHVYDLIDKDRVMGFKERNELLRSAFSSAKSCRRVKEVAVKEVGSRQAIEVALDEAEHDGYEGIMIRASTGTYELGKRSSNLLKYKRFSTDEFTIVSYREATGRDRGTPIFECATPSGALFSARPVGTLAARARLFDTASEQVGKAMTVKFQGLSRSGIPRFPVALGVRDYE</sequence>
<comment type="caution">
    <text evidence="7">The sequence shown here is derived from an EMBL/GenBank/DDBJ whole genome shotgun (WGS) entry which is preliminary data.</text>
</comment>
<dbReference type="SUPFAM" id="SSF50249">
    <property type="entry name" value="Nucleic acid-binding proteins"/>
    <property type="match status" value="1"/>
</dbReference>
<keyword evidence="2 7" id="KW-0436">Ligase</keyword>
<evidence type="ECO:0000256" key="3">
    <source>
        <dbReference type="ARBA" id="ARBA00022705"/>
    </source>
</evidence>
<evidence type="ECO:0000256" key="5">
    <source>
        <dbReference type="ARBA" id="ARBA00023204"/>
    </source>
</evidence>
<evidence type="ECO:0000313" key="8">
    <source>
        <dbReference type="EMBL" id="PNH02078.1"/>
    </source>
</evidence>
<name>A0A2J7ZP84_9CHLO</name>
<dbReference type="Gene3D" id="3.30.1490.70">
    <property type="match status" value="1"/>
</dbReference>
<reference evidence="7 9" key="1">
    <citation type="journal article" date="2017" name="Mol. Biol. Evol.">
        <title>The 4-celled Tetrabaena socialis nuclear genome reveals the essential components for genetic control of cell number at the origin of multicellularity in the volvocine lineage.</title>
        <authorList>
            <person name="Featherston J."/>
            <person name="Arakaki Y."/>
            <person name="Hanschen E.R."/>
            <person name="Ferris P.J."/>
            <person name="Michod R.E."/>
            <person name="Olson B.J.S.C."/>
            <person name="Nozaki H."/>
            <person name="Durand P.M."/>
        </authorList>
    </citation>
    <scope>NUCLEOTIDE SEQUENCE [LARGE SCALE GENOMIC DNA]</scope>
    <source>
        <strain evidence="7 9">NIES-571</strain>
    </source>
</reference>
<keyword evidence="9" id="KW-1185">Reference proteome</keyword>
<organism evidence="7 9">
    <name type="scientific">Tetrabaena socialis</name>
    <dbReference type="NCBI Taxonomy" id="47790"/>
    <lineage>
        <taxon>Eukaryota</taxon>
        <taxon>Viridiplantae</taxon>
        <taxon>Chlorophyta</taxon>
        <taxon>core chlorophytes</taxon>
        <taxon>Chlorophyceae</taxon>
        <taxon>CS clade</taxon>
        <taxon>Chlamydomonadales</taxon>
        <taxon>Tetrabaenaceae</taxon>
        <taxon>Tetrabaena</taxon>
    </lineage>
</organism>
<dbReference type="OrthoDB" id="93388at2759"/>
<dbReference type="EMBL" id="PGGS01000727">
    <property type="protein sequence ID" value="PNH02078.1"/>
    <property type="molecule type" value="Genomic_DNA"/>
</dbReference>
<dbReference type="PROSITE" id="PS50160">
    <property type="entry name" value="DNA_LIGASE_A3"/>
    <property type="match status" value="1"/>
</dbReference>
<dbReference type="GO" id="GO:0005524">
    <property type="term" value="F:ATP binding"/>
    <property type="evidence" value="ECO:0007669"/>
    <property type="project" value="InterPro"/>
</dbReference>
<keyword evidence="5" id="KW-0234">DNA repair</keyword>
<evidence type="ECO:0000313" key="7">
    <source>
        <dbReference type="EMBL" id="PNH02076.1"/>
    </source>
</evidence>
<dbReference type="InterPro" id="IPR012310">
    <property type="entry name" value="DNA_ligase_ATP-dep_cent"/>
</dbReference>
<protein>
    <submittedName>
        <fullName evidence="7">DNA ligase</fullName>
    </submittedName>
</protein>
<dbReference type="InterPro" id="IPR016059">
    <property type="entry name" value="DNA_ligase_ATP-dep_CS"/>
</dbReference>
<accession>A0A2J7ZP84</accession>
<dbReference type="InterPro" id="IPR050326">
    <property type="entry name" value="NAD_dep_DNA_ligaseB"/>
</dbReference>
<dbReference type="Gene3D" id="3.30.470.30">
    <property type="entry name" value="DNA ligase/mRNA capping enzyme"/>
    <property type="match status" value="1"/>
</dbReference>
<evidence type="ECO:0000259" key="6">
    <source>
        <dbReference type="PROSITE" id="PS50160"/>
    </source>
</evidence>
<dbReference type="AlphaFoldDB" id="A0A2J7ZP84"/>
<dbReference type="Gene3D" id="2.40.50.140">
    <property type="entry name" value="Nucleic acid-binding proteins"/>
    <property type="match status" value="1"/>
</dbReference>
<comment type="cofactor">
    <cofactor evidence="1">
        <name>a divalent metal cation</name>
        <dbReference type="ChEBI" id="CHEBI:60240"/>
    </cofactor>
</comment>
<keyword evidence="3" id="KW-0235">DNA replication</keyword>
<evidence type="ECO:0000256" key="2">
    <source>
        <dbReference type="ARBA" id="ARBA00022598"/>
    </source>
</evidence>
<proteinExistence type="predicted"/>
<keyword evidence="4" id="KW-0227">DNA damage</keyword>
<dbReference type="InterPro" id="IPR029319">
    <property type="entry name" value="DNA_ligase_OB"/>
</dbReference>
<dbReference type="Pfam" id="PF14743">
    <property type="entry name" value="DNA_ligase_OB_2"/>
    <property type="match status" value="1"/>
</dbReference>
<dbReference type="SUPFAM" id="SSF56091">
    <property type="entry name" value="DNA ligase/mRNA capping enzyme, catalytic domain"/>
    <property type="match status" value="1"/>
</dbReference>
<dbReference type="InterPro" id="IPR012340">
    <property type="entry name" value="NA-bd_OB-fold"/>
</dbReference>
<gene>
    <name evidence="7" type="ORF">TSOC_011971</name>
    <name evidence="8" type="ORF">TSOC_011973</name>
</gene>